<reference evidence="2" key="2">
    <citation type="submission" date="2023-12" db="EMBL/GenBank/DDBJ databases">
        <authorList>
            <person name="Sun Q."/>
            <person name="Inoue M."/>
        </authorList>
    </citation>
    <scope>NUCLEOTIDE SEQUENCE</scope>
    <source>
        <strain evidence="2">JCM 17590</strain>
    </source>
</reference>
<dbReference type="Pfam" id="PF25872">
    <property type="entry name" value="HTH_77"/>
    <property type="match status" value="1"/>
</dbReference>
<dbReference type="InterPro" id="IPR003593">
    <property type="entry name" value="AAA+_ATPase"/>
</dbReference>
<comment type="caution">
    <text evidence="2">The sequence shown here is derived from an EMBL/GenBank/DDBJ whole genome shotgun (WGS) entry which is preliminary data.</text>
</comment>
<organism evidence="2 3">
    <name type="scientific">Gryllotalpicola daejeonensis</name>
    <dbReference type="NCBI Taxonomy" id="993087"/>
    <lineage>
        <taxon>Bacteria</taxon>
        <taxon>Bacillati</taxon>
        <taxon>Actinomycetota</taxon>
        <taxon>Actinomycetes</taxon>
        <taxon>Micrococcales</taxon>
        <taxon>Microbacteriaceae</taxon>
        <taxon>Gryllotalpicola</taxon>
    </lineage>
</organism>
<dbReference type="PANTHER" id="PTHR47691:SF3">
    <property type="entry name" value="HTH-TYPE TRANSCRIPTIONAL REGULATOR RV0890C-RELATED"/>
    <property type="match status" value="1"/>
</dbReference>
<dbReference type="EMBL" id="BAABBV010000001">
    <property type="protein sequence ID" value="GAA4156255.1"/>
    <property type="molecule type" value="Genomic_DNA"/>
</dbReference>
<dbReference type="InterPro" id="IPR016032">
    <property type="entry name" value="Sig_transdc_resp-reg_C-effctor"/>
</dbReference>
<proteinExistence type="predicted"/>
<dbReference type="Pfam" id="PF00196">
    <property type="entry name" value="GerE"/>
    <property type="match status" value="1"/>
</dbReference>
<dbReference type="InterPro" id="IPR049052">
    <property type="entry name" value="nSTAND1"/>
</dbReference>
<protein>
    <recommendedName>
        <fullName evidence="1">HTH luxR-type domain-containing protein</fullName>
    </recommendedName>
</protein>
<dbReference type="Gene3D" id="3.40.50.300">
    <property type="entry name" value="P-loop containing nucleotide triphosphate hydrolases"/>
    <property type="match status" value="1"/>
</dbReference>
<dbReference type="InterPro" id="IPR036388">
    <property type="entry name" value="WH-like_DNA-bd_sf"/>
</dbReference>
<dbReference type="Gene3D" id="1.10.10.10">
    <property type="entry name" value="Winged helix-like DNA-binding domain superfamily/Winged helix DNA-binding domain"/>
    <property type="match status" value="1"/>
</dbReference>
<evidence type="ECO:0000313" key="3">
    <source>
        <dbReference type="Proteomes" id="UP001415169"/>
    </source>
</evidence>
<evidence type="ECO:0000313" key="2">
    <source>
        <dbReference type="EMBL" id="GAA4156255.1"/>
    </source>
</evidence>
<dbReference type="CDD" id="cd06170">
    <property type="entry name" value="LuxR_C_like"/>
    <property type="match status" value="1"/>
</dbReference>
<name>A0ABP7ZIK7_9MICO</name>
<dbReference type="SUPFAM" id="SSF46894">
    <property type="entry name" value="C-terminal effector domain of the bipartite response regulators"/>
    <property type="match status" value="1"/>
</dbReference>
<accession>A0ABP7ZIK7</accession>
<dbReference type="PANTHER" id="PTHR47691">
    <property type="entry name" value="REGULATOR-RELATED"/>
    <property type="match status" value="1"/>
</dbReference>
<dbReference type="InterPro" id="IPR058852">
    <property type="entry name" value="HTH_77"/>
</dbReference>
<dbReference type="PROSITE" id="PS50043">
    <property type="entry name" value="HTH_LUXR_2"/>
    <property type="match status" value="1"/>
</dbReference>
<dbReference type="InterPro" id="IPR027417">
    <property type="entry name" value="P-loop_NTPase"/>
</dbReference>
<reference evidence="2" key="1">
    <citation type="journal article" date="2014" name="Int. J. Syst. Evol. Microbiol.">
        <title>Complete genome of a new Firmicutes species belonging to the dominant human colonic microbiota ('Ruminococcus bicirculans') reveals two chromosomes and a selective capacity to utilize plant glucans.</title>
        <authorList>
            <consortium name="NISC Comparative Sequencing Program"/>
            <person name="Wegmann U."/>
            <person name="Louis P."/>
            <person name="Goesmann A."/>
            <person name="Henrissat B."/>
            <person name="Duncan S.H."/>
            <person name="Flint H.J."/>
        </authorList>
    </citation>
    <scope>NUCLEOTIDE SEQUENCE</scope>
    <source>
        <strain evidence="2">JCM 17590</strain>
    </source>
</reference>
<keyword evidence="3" id="KW-1185">Reference proteome</keyword>
<dbReference type="Pfam" id="PF20703">
    <property type="entry name" value="nSTAND1"/>
    <property type="match status" value="1"/>
</dbReference>
<feature type="domain" description="HTH luxR-type" evidence="1">
    <location>
        <begin position="1"/>
        <end position="52"/>
    </location>
</feature>
<dbReference type="PRINTS" id="PR00364">
    <property type="entry name" value="DISEASERSIST"/>
</dbReference>
<dbReference type="SUPFAM" id="SSF52540">
    <property type="entry name" value="P-loop containing nucleoside triphosphate hydrolases"/>
    <property type="match status" value="1"/>
</dbReference>
<dbReference type="SMART" id="SM00421">
    <property type="entry name" value="HTH_LUXR"/>
    <property type="match status" value="1"/>
</dbReference>
<evidence type="ECO:0000259" key="1">
    <source>
        <dbReference type="PROSITE" id="PS50043"/>
    </source>
</evidence>
<dbReference type="SMART" id="SM00382">
    <property type="entry name" value="AAA"/>
    <property type="match status" value="1"/>
</dbReference>
<dbReference type="Proteomes" id="UP001415169">
    <property type="component" value="Unassembled WGS sequence"/>
</dbReference>
<dbReference type="InterPro" id="IPR000792">
    <property type="entry name" value="Tscrpt_reg_LuxR_C"/>
</dbReference>
<gene>
    <name evidence="2" type="ORF">GCM10022286_06370</name>
</gene>
<sequence>MLSALREHLSNAEIAARLSLSVRTVESHVSSLLRKLNAADRRELAARSMPGSTPPPRLVRPPVQWTSFVGRERDRAELIDALERSRVVTVLGPGGMGKTRLAAAVATEMAPDLPGGAVWVDLVSSQPESALQAVAAALEVREEPDRALRELVLDRLGAQPLLLVLDNCEQLIDAVAEFVSAALAACPWVTVLATSRRRLDIRGERVVALPPLAPDDAVRLFLERAGSDEMIERPAVEEICRRLEAMPLPIELAAARVASLGVPAVLAALDDSLDFLSRGQSVDGRHSSVRGVLDWSFRLLRDDERAVFVRLGAFADQFDLEAVAEVAGVEAAAAAGLLGRLVDHSLVVRVHTAAGTRWRMLELVRAYAAEQLELTGETGEAQLRHARWAAASAVALERRLAADDPAWRAELDVLVDELRAVRDRPAASDEWHVLVPALAHLLYASGFLAEARETYLSAAEHAPADREAIDALMAAADIALAEFHVGGAFDDFLRAADVAERAGDGVAQAESLARAVITATRLAAGMPRRIGDERLAELVDAAQRALPPGEQAAAAVVAQARASMLIRTRRAAEEGFEESALAAARRSGDPLLISGVLDILAMRDLGRGALRSAYEHTAARVEVLRAVERHDPRGAFELTDLFRMLTEVGLAVGVLAETLRELEGFRRDAAVITPRQRTAESALPLALAGRFDQALDAAAHAWAEWKNGIGRPPRGLEEVAYGAALVHGLRGDDGLSSEWFERGDRVERAIGHDPEASDVRRYCAARIALARDDAPRAVAILGDVLSDPAGWHHPRPDFTVDRVYVWSLAAEAAVLAARPSAAAELEVAAQAAHESDWTAGYVARARGRLTGDRSALEASVAIWERMGARYERACTLLLLPSRADEGRRELAALGCG</sequence>